<evidence type="ECO:0000259" key="7">
    <source>
        <dbReference type="Pfam" id="PF01545"/>
    </source>
</evidence>
<dbReference type="SUPFAM" id="SSF161111">
    <property type="entry name" value="Cation efflux protein transmembrane domain-like"/>
    <property type="match status" value="2"/>
</dbReference>
<feature type="domain" description="Cation efflux protein transmembrane" evidence="7">
    <location>
        <begin position="124"/>
        <end position="291"/>
    </location>
</feature>
<dbReference type="InterPro" id="IPR058533">
    <property type="entry name" value="Cation_efflux_TM"/>
</dbReference>
<evidence type="ECO:0000256" key="6">
    <source>
        <dbReference type="SAM" id="Phobius"/>
    </source>
</evidence>
<dbReference type="GO" id="GO:0005886">
    <property type="term" value="C:plasma membrane"/>
    <property type="evidence" value="ECO:0007669"/>
    <property type="project" value="TreeGrafter"/>
</dbReference>
<keyword evidence="3" id="KW-0813">Transport</keyword>
<proteinExistence type="predicted"/>
<accession>A0A7S2TGS3</accession>
<keyword evidence="3" id="KW-0862">Zinc</keyword>
<evidence type="ECO:0000256" key="3">
    <source>
        <dbReference type="ARBA" id="ARBA00022906"/>
    </source>
</evidence>
<comment type="subcellular location">
    <subcellularLocation>
        <location evidence="1">Membrane</location>
        <topology evidence="1">Multi-pass membrane protein</topology>
    </subcellularLocation>
</comment>
<feature type="transmembrane region" description="Helical" evidence="6">
    <location>
        <begin position="268"/>
        <end position="290"/>
    </location>
</feature>
<dbReference type="Pfam" id="PF01545">
    <property type="entry name" value="Cation_efflux"/>
    <property type="match status" value="2"/>
</dbReference>
<name>A0A7S2TGS3_9EUKA</name>
<dbReference type="PANTHER" id="PTHR11562">
    <property type="entry name" value="CATION EFFLUX PROTEIN/ ZINC TRANSPORTER"/>
    <property type="match status" value="1"/>
</dbReference>
<evidence type="ECO:0000313" key="8">
    <source>
        <dbReference type="EMBL" id="CAD9748958.1"/>
    </source>
</evidence>
<dbReference type="InterPro" id="IPR027469">
    <property type="entry name" value="Cation_efflux_TMD_sf"/>
</dbReference>
<feature type="transmembrane region" description="Helical" evidence="6">
    <location>
        <begin position="230"/>
        <end position="256"/>
    </location>
</feature>
<sequence>MGPRGRTTMNLMVGLAVTTFVTSLLELIAARYASSVTLTADAIHMLLDAFVYTLNLIAEYKSQKFHQARSFRMSIDKTRSPSPRSPEPESEKLLAPGEIVCELFSPRILEADAEEAFLAASVNRWQSASALATGVLLLGSAVTVCVASIMKLTYAARGSRQAMEMDGNMDLNFVFLTGLMSLFVHTGALAMFFCHPELQHLHHTPTLCFSSSALSRRRSARRGHHRHGDIHLSATLFHVISDALENIGLIVVLILVRIELYHPAIVDAAASVAISCAIFVVAGALLIKAVPAFHDSFCKKTISEEIPVSPTFAKSYRRQGLKDAADLL</sequence>
<feature type="transmembrane region" description="Helical" evidence="6">
    <location>
        <begin position="173"/>
        <end position="194"/>
    </location>
</feature>
<keyword evidence="5 6" id="KW-0472">Membrane</keyword>
<evidence type="ECO:0000256" key="4">
    <source>
        <dbReference type="ARBA" id="ARBA00022989"/>
    </source>
</evidence>
<evidence type="ECO:0000256" key="5">
    <source>
        <dbReference type="ARBA" id="ARBA00023136"/>
    </source>
</evidence>
<organism evidence="8">
    <name type="scientific">Lotharella oceanica</name>
    <dbReference type="NCBI Taxonomy" id="641309"/>
    <lineage>
        <taxon>Eukaryota</taxon>
        <taxon>Sar</taxon>
        <taxon>Rhizaria</taxon>
        <taxon>Cercozoa</taxon>
        <taxon>Chlorarachniophyceae</taxon>
        <taxon>Lotharella</taxon>
    </lineage>
</organism>
<dbReference type="Gene3D" id="1.20.1510.10">
    <property type="entry name" value="Cation efflux protein transmembrane domain"/>
    <property type="match status" value="2"/>
</dbReference>
<feature type="transmembrane region" description="Helical" evidence="6">
    <location>
        <begin position="130"/>
        <end position="153"/>
    </location>
</feature>
<evidence type="ECO:0000256" key="1">
    <source>
        <dbReference type="ARBA" id="ARBA00004141"/>
    </source>
</evidence>
<gene>
    <name evidence="8" type="ORF">LSP00402_LOCUS2482</name>
</gene>
<dbReference type="EMBL" id="HBHP01003967">
    <property type="protein sequence ID" value="CAD9748958.1"/>
    <property type="molecule type" value="Transcribed_RNA"/>
</dbReference>
<keyword evidence="3" id="KW-0406">Ion transport</keyword>
<reference evidence="8" key="1">
    <citation type="submission" date="2021-01" db="EMBL/GenBank/DDBJ databases">
        <authorList>
            <person name="Corre E."/>
            <person name="Pelletier E."/>
            <person name="Niang G."/>
            <person name="Scheremetjew M."/>
            <person name="Finn R."/>
            <person name="Kale V."/>
            <person name="Holt S."/>
            <person name="Cochrane G."/>
            <person name="Meng A."/>
            <person name="Brown T."/>
            <person name="Cohen L."/>
        </authorList>
    </citation>
    <scope>NUCLEOTIDE SEQUENCE</scope>
    <source>
        <strain evidence="8">CCMP622</strain>
    </source>
</reference>
<protein>
    <recommendedName>
        <fullName evidence="7">Cation efflux protein transmembrane domain-containing protein</fullName>
    </recommendedName>
</protein>
<keyword evidence="4 6" id="KW-1133">Transmembrane helix</keyword>
<dbReference type="PANTHER" id="PTHR11562:SF17">
    <property type="entry name" value="RE54080P-RELATED"/>
    <property type="match status" value="1"/>
</dbReference>
<keyword evidence="3" id="KW-0864">Zinc transport</keyword>
<dbReference type="GO" id="GO:0005385">
    <property type="term" value="F:zinc ion transmembrane transporter activity"/>
    <property type="evidence" value="ECO:0007669"/>
    <property type="project" value="TreeGrafter"/>
</dbReference>
<keyword evidence="2 6" id="KW-0812">Transmembrane</keyword>
<evidence type="ECO:0000256" key="2">
    <source>
        <dbReference type="ARBA" id="ARBA00022692"/>
    </source>
</evidence>
<dbReference type="InterPro" id="IPR050681">
    <property type="entry name" value="CDF/SLC30A"/>
</dbReference>
<dbReference type="AlphaFoldDB" id="A0A7S2TGS3"/>
<feature type="domain" description="Cation efflux protein transmembrane" evidence="7">
    <location>
        <begin position="17"/>
        <end position="64"/>
    </location>
</feature>